<dbReference type="EMBL" id="ML121532">
    <property type="protein sequence ID" value="RPB27278.1"/>
    <property type="molecule type" value="Genomic_DNA"/>
</dbReference>
<evidence type="ECO:0000313" key="3">
    <source>
        <dbReference type="Proteomes" id="UP000267821"/>
    </source>
</evidence>
<feature type="coiled-coil region" evidence="1">
    <location>
        <begin position="31"/>
        <end position="58"/>
    </location>
</feature>
<proteinExistence type="predicted"/>
<dbReference type="Proteomes" id="UP000267821">
    <property type="component" value="Unassembled WGS sequence"/>
</dbReference>
<dbReference type="AlphaFoldDB" id="A0A3N4M023"/>
<name>A0A3N4M023_9PEZI</name>
<keyword evidence="3" id="KW-1185">Reference proteome</keyword>
<accession>A0A3N4M023</accession>
<gene>
    <name evidence="2" type="ORF">L211DRAFT_846805</name>
</gene>
<evidence type="ECO:0000256" key="1">
    <source>
        <dbReference type="SAM" id="Coils"/>
    </source>
</evidence>
<evidence type="ECO:0008006" key="4">
    <source>
        <dbReference type="Google" id="ProtNLM"/>
    </source>
</evidence>
<organism evidence="2 3">
    <name type="scientific">Terfezia boudieri ATCC MYA-4762</name>
    <dbReference type="NCBI Taxonomy" id="1051890"/>
    <lineage>
        <taxon>Eukaryota</taxon>
        <taxon>Fungi</taxon>
        <taxon>Dikarya</taxon>
        <taxon>Ascomycota</taxon>
        <taxon>Pezizomycotina</taxon>
        <taxon>Pezizomycetes</taxon>
        <taxon>Pezizales</taxon>
        <taxon>Pezizaceae</taxon>
        <taxon>Terfezia</taxon>
    </lineage>
</organism>
<dbReference type="STRING" id="1051890.A0A3N4M023"/>
<protein>
    <recommendedName>
        <fullName evidence="4">Fungal N-terminal domain-containing protein</fullName>
    </recommendedName>
</protein>
<dbReference type="InParanoid" id="A0A3N4M023"/>
<dbReference type="OrthoDB" id="20872at2759"/>
<reference evidence="2 3" key="1">
    <citation type="journal article" date="2018" name="Nat. Ecol. Evol.">
        <title>Pezizomycetes genomes reveal the molecular basis of ectomycorrhizal truffle lifestyle.</title>
        <authorList>
            <person name="Murat C."/>
            <person name="Payen T."/>
            <person name="Noel B."/>
            <person name="Kuo A."/>
            <person name="Morin E."/>
            <person name="Chen J."/>
            <person name="Kohler A."/>
            <person name="Krizsan K."/>
            <person name="Balestrini R."/>
            <person name="Da Silva C."/>
            <person name="Montanini B."/>
            <person name="Hainaut M."/>
            <person name="Levati E."/>
            <person name="Barry K.W."/>
            <person name="Belfiori B."/>
            <person name="Cichocki N."/>
            <person name="Clum A."/>
            <person name="Dockter R.B."/>
            <person name="Fauchery L."/>
            <person name="Guy J."/>
            <person name="Iotti M."/>
            <person name="Le Tacon F."/>
            <person name="Lindquist E.A."/>
            <person name="Lipzen A."/>
            <person name="Malagnac F."/>
            <person name="Mello A."/>
            <person name="Molinier V."/>
            <person name="Miyauchi S."/>
            <person name="Poulain J."/>
            <person name="Riccioni C."/>
            <person name="Rubini A."/>
            <person name="Sitrit Y."/>
            <person name="Splivallo R."/>
            <person name="Traeger S."/>
            <person name="Wang M."/>
            <person name="Zifcakova L."/>
            <person name="Wipf D."/>
            <person name="Zambonelli A."/>
            <person name="Paolocci F."/>
            <person name="Nowrousian M."/>
            <person name="Ottonello S."/>
            <person name="Baldrian P."/>
            <person name="Spatafora J.W."/>
            <person name="Henrissat B."/>
            <person name="Nagy L.G."/>
            <person name="Aury J.M."/>
            <person name="Wincker P."/>
            <person name="Grigoriev I.V."/>
            <person name="Bonfante P."/>
            <person name="Martin F.M."/>
        </authorList>
    </citation>
    <scope>NUCLEOTIDE SEQUENCE [LARGE SCALE GENOMIC DNA]</scope>
    <source>
        <strain evidence="2 3">ATCC MYA-4762</strain>
    </source>
</reference>
<keyword evidence="1" id="KW-0175">Coiled coil</keyword>
<evidence type="ECO:0000313" key="2">
    <source>
        <dbReference type="EMBL" id="RPB27278.1"/>
    </source>
</evidence>
<sequence>MDPLSGAASVIAVVQVAGQVWSLCWKYYSDAKNANSDIERLMGNVEALQNLFQRVQALAEGPGAAKLVASKELIVRTALELEQEFKTLQKILEPWKRQSILKSFGRRLRWPLQKEDVDKIFQLLERHKTTLITAMNCDQMYEACGMQGPHYLAKNVGFCKIPHS</sequence>